<name>A0A5J6VKT8_9VIRU</name>
<dbReference type="EMBL" id="MN448289">
    <property type="protein sequence ID" value="QFG74488.1"/>
    <property type="molecule type" value="Genomic_DNA"/>
</dbReference>
<protein>
    <submittedName>
        <fullName evidence="1">Uncharacterized protein</fullName>
    </submittedName>
</protein>
<evidence type="ECO:0000313" key="1">
    <source>
        <dbReference type="EMBL" id="QFG74488.1"/>
    </source>
</evidence>
<proteinExistence type="predicted"/>
<sequence length="233" mass="27924">MFLNNTEFYFYIRGHVRESFNTNTLNNFIIKLRFKFPNVKIIYHTWDTFECGKNYSWKKIQQNRKEVYMSTLQRYFTDEIIDKNNCIISTENNIKYYGNIDGKICKSLAPKKGWKNMWYGINEGLNNIKDEDKDKIMVVFRYDYFDVPFSGCKIPNLCYNEIIQFIKKSLNTEKTVFYKNTYDMGVDNLYISKVGDIKELVSKFYFNLDNIEKLYPNIRNQEVLVPLVSNLLK</sequence>
<accession>A0A5J6VKT8</accession>
<reference evidence="1" key="1">
    <citation type="journal article" date="2019" name="Philos. Trans. R. Soc. Lond., B, Biol. Sci.">
        <title>Targeted metagenomic recovery of four divergent viruses reveals shared and distinctive characteristics of giant viruses of marine eukaryotes.</title>
        <authorList>
            <person name="Needham D.M."/>
            <person name="Poirier C."/>
            <person name="Hehenberger E."/>
            <person name="Jimenez V."/>
            <person name="Swalwell J.E."/>
            <person name="Santoro A.E."/>
            <person name="Worden A.Z."/>
        </authorList>
    </citation>
    <scope>NUCLEOTIDE SEQUENCE</scope>
    <source>
        <strain evidence="1">MPacV-611</strain>
    </source>
</reference>
<organism evidence="1">
    <name type="scientific">Megaviridae environmental sample</name>
    <dbReference type="NCBI Taxonomy" id="1737588"/>
    <lineage>
        <taxon>Viruses</taxon>
        <taxon>Varidnaviria</taxon>
        <taxon>Bamfordvirae</taxon>
        <taxon>Nucleocytoviricota</taxon>
        <taxon>Megaviricetes</taxon>
        <taxon>Imitervirales</taxon>
        <taxon>Mimiviridae</taxon>
        <taxon>environmental samples</taxon>
    </lineage>
</organism>